<gene>
    <name evidence="1" type="ORF">LCGC14_1006890</name>
</gene>
<reference evidence="1" key="1">
    <citation type="journal article" date="2015" name="Nature">
        <title>Complex archaea that bridge the gap between prokaryotes and eukaryotes.</title>
        <authorList>
            <person name="Spang A."/>
            <person name="Saw J.H."/>
            <person name="Jorgensen S.L."/>
            <person name="Zaremba-Niedzwiedzka K."/>
            <person name="Martijn J."/>
            <person name="Lind A.E."/>
            <person name="van Eijk R."/>
            <person name="Schleper C."/>
            <person name="Guy L."/>
            <person name="Ettema T.J."/>
        </authorList>
    </citation>
    <scope>NUCLEOTIDE SEQUENCE</scope>
</reference>
<evidence type="ECO:0000313" key="1">
    <source>
        <dbReference type="EMBL" id="KKN13370.1"/>
    </source>
</evidence>
<sequence>MKNWTKYKKAIEKEKEIKIIADTEFLRLFSIDDRVKYQRKTGGCICTGKILNHLCTPRRLYVTNVATGKMYWVEVFWLVEK</sequence>
<proteinExistence type="predicted"/>
<organism evidence="1">
    <name type="scientific">marine sediment metagenome</name>
    <dbReference type="NCBI Taxonomy" id="412755"/>
    <lineage>
        <taxon>unclassified sequences</taxon>
        <taxon>metagenomes</taxon>
        <taxon>ecological metagenomes</taxon>
    </lineage>
</organism>
<dbReference type="AlphaFoldDB" id="A0A0F9N1H2"/>
<accession>A0A0F9N1H2</accession>
<dbReference type="EMBL" id="LAZR01003929">
    <property type="protein sequence ID" value="KKN13370.1"/>
    <property type="molecule type" value="Genomic_DNA"/>
</dbReference>
<name>A0A0F9N1H2_9ZZZZ</name>
<comment type="caution">
    <text evidence="1">The sequence shown here is derived from an EMBL/GenBank/DDBJ whole genome shotgun (WGS) entry which is preliminary data.</text>
</comment>
<protein>
    <submittedName>
        <fullName evidence="1">Uncharacterized protein</fullName>
    </submittedName>
</protein>